<dbReference type="AlphaFoldDB" id="A0A6J4LLN1"/>
<protein>
    <submittedName>
        <fullName evidence="3">Phosphoglycerate mutase family protein</fullName>
    </submittedName>
</protein>
<dbReference type="InterPro" id="IPR029033">
    <property type="entry name" value="His_PPase_superfam"/>
</dbReference>
<dbReference type="Gene3D" id="3.40.50.1240">
    <property type="entry name" value="Phosphoglycerate mutase-like"/>
    <property type="match status" value="1"/>
</dbReference>
<gene>
    <name evidence="3" type="ORF">AVDCRST_MAG46-1591</name>
</gene>
<dbReference type="SUPFAM" id="SSF53254">
    <property type="entry name" value="Phosphoglycerate mutase-like"/>
    <property type="match status" value="1"/>
</dbReference>
<dbReference type="PANTHER" id="PTHR48100">
    <property type="entry name" value="BROAD-SPECIFICITY PHOSPHATASE YOR283W-RELATED"/>
    <property type="match status" value="1"/>
</dbReference>
<dbReference type="PANTHER" id="PTHR48100:SF62">
    <property type="entry name" value="GLUCOSYL-3-PHOSPHOGLYCERATE PHOSPHATASE"/>
    <property type="match status" value="1"/>
</dbReference>
<feature type="active site" description="Tele-phosphohistidine intermediate" evidence="1">
    <location>
        <position position="10"/>
    </location>
</feature>
<reference evidence="3" key="1">
    <citation type="submission" date="2020-02" db="EMBL/GenBank/DDBJ databases">
        <authorList>
            <person name="Meier V. D."/>
        </authorList>
    </citation>
    <scope>NUCLEOTIDE SEQUENCE</scope>
    <source>
        <strain evidence="3">AVDCRST_MAG46</strain>
    </source>
</reference>
<accession>A0A6J4LLN1</accession>
<organism evidence="3">
    <name type="scientific">uncultured Nocardioidaceae bacterium</name>
    <dbReference type="NCBI Taxonomy" id="253824"/>
    <lineage>
        <taxon>Bacteria</taxon>
        <taxon>Bacillati</taxon>
        <taxon>Actinomycetota</taxon>
        <taxon>Actinomycetes</taxon>
        <taxon>Propionibacteriales</taxon>
        <taxon>Nocardioidaceae</taxon>
        <taxon>environmental samples</taxon>
    </lineage>
</organism>
<feature type="active site" description="Proton donor/acceptor" evidence="1">
    <location>
        <position position="83"/>
    </location>
</feature>
<dbReference type="GO" id="GO:0005737">
    <property type="term" value="C:cytoplasm"/>
    <property type="evidence" value="ECO:0007669"/>
    <property type="project" value="TreeGrafter"/>
</dbReference>
<dbReference type="GO" id="GO:0016791">
    <property type="term" value="F:phosphatase activity"/>
    <property type="evidence" value="ECO:0007669"/>
    <property type="project" value="TreeGrafter"/>
</dbReference>
<dbReference type="EMBL" id="CADCUD010000101">
    <property type="protein sequence ID" value="CAA9334257.1"/>
    <property type="molecule type" value="Genomic_DNA"/>
</dbReference>
<dbReference type="SMART" id="SM00855">
    <property type="entry name" value="PGAM"/>
    <property type="match status" value="1"/>
</dbReference>
<sequence>MSRRIVLWRHGRTAWNELGRVQGQTDIPLDELGREQAREAAARLASLDPCWIVSSDLSRATETAGALAAITGLEVQLDPRLREMTFGIREGLTHAEALERHPEEMRRFADDPSLVLPGAESYPQVGDRVAAAIDEHCHRVPPDGTGVLVAHGAAMRVGICRWLGFPPELWPRFSGFSNCSWAVLEDRRRGWCITEWNAGSLPEPVLSDEERE</sequence>
<name>A0A6J4LLN1_9ACTN</name>
<evidence type="ECO:0000256" key="1">
    <source>
        <dbReference type="PIRSR" id="PIRSR613078-1"/>
    </source>
</evidence>
<feature type="binding site" evidence="2">
    <location>
        <begin position="106"/>
        <end position="107"/>
    </location>
    <ligand>
        <name>substrate</name>
    </ligand>
</feature>
<evidence type="ECO:0000313" key="3">
    <source>
        <dbReference type="EMBL" id="CAA9334257.1"/>
    </source>
</evidence>
<dbReference type="Pfam" id="PF00300">
    <property type="entry name" value="His_Phos_1"/>
    <property type="match status" value="1"/>
</dbReference>
<feature type="binding site" evidence="2">
    <location>
        <position position="59"/>
    </location>
    <ligand>
        <name>substrate</name>
    </ligand>
</feature>
<evidence type="ECO:0000256" key="2">
    <source>
        <dbReference type="PIRSR" id="PIRSR613078-2"/>
    </source>
</evidence>
<dbReference type="CDD" id="cd07067">
    <property type="entry name" value="HP_PGM_like"/>
    <property type="match status" value="1"/>
</dbReference>
<dbReference type="InterPro" id="IPR050275">
    <property type="entry name" value="PGM_Phosphatase"/>
</dbReference>
<feature type="binding site" evidence="2">
    <location>
        <begin position="9"/>
        <end position="16"/>
    </location>
    <ligand>
        <name>substrate</name>
    </ligand>
</feature>
<dbReference type="InterPro" id="IPR013078">
    <property type="entry name" value="His_Pase_superF_clade-1"/>
</dbReference>
<proteinExistence type="predicted"/>